<dbReference type="EMBL" id="MU860564">
    <property type="protein sequence ID" value="KAK4233409.1"/>
    <property type="molecule type" value="Genomic_DNA"/>
</dbReference>
<keyword evidence="2" id="KW-1185">Reference proteome</keyword>
<dbReference type="AlphaFoldDB" id="A0AAN7C148"/>
<dbReference type="PANTHER" id="PTHR47256">
    <property type="entry name" value="ZN(II)2CYS6 TRANSCRIPTION FACTOR (EUROFUNG)-RELATED"/>
    <property type="match status" value="1"/>
</dbReference>
<dbReference type="InterPro" id="IPR053187">
    <property type="entry name" value="Notoamide_regulator"/>
</dbReference>
<evidence type="ECO:0000313" key="2">
    <source>
        <dbReference type="Proteomes" id="UP001303760"/>
    </source>
</evidence>
<protein>
    <submittedName>
        <fullName evidence="1">Uncharacterized protein</fullName>
    </submittedName>
</protein>
<organism evidence="1 2">
    <name type="scientific">Achaetomium macrosporum</name>
    <dbReference type="NCBI Taxonomy" id="79813"/>
    <lineage>
        <taxon>Eukaryota</taxon>
        <taxon>Fungi</taxon>
        <taxon>Dikarya</taxon>
        <taxon>Ascomycota</taxon>
        <taxon>Pezizomycotina</taxon>
        <taxon>Sordariomycetes</taxon>
        <taxon>Sordariomycetidae</taxon>
        <taxon>Sordariales</taxon>
        <taxon>Chaetomiaceae</taxon>
        <taxon>Achaetomium</taxon>
    </lineage>
</organism>
<gene>
    <name evidence="1" type="ORF">C8A03DRAFT_38881</name>
</gene>
<dbReference type="PANTHER" id="PTHR47256:SF1">
    <property type="entry name" value="ZN(II)2CYS6 TRANSCRIPTION FACTOR (EUROFUNG)"/>
    <property type="match status" value="1"/>
</dbReference>
<proteinExistence type="predicted"/>
<reference evidence="1" key="2">
    <citation type="submission" date="2023-05" db="EMBL/GenBank/DDBJ databases">
        <authorList>
            <consortium name="Lawrence Berkeley National Laboratory"/>
            <person name="Steindorff A."/>
            <person name="Hensen N."/>
            <person name="Bonometti L."/>
            <person name="Westerberg I."/>
            <person name="Brannstrom I.O."/>
            <person name="Guillou S."/>
            <person name="Cros-Aarteil S."/>
            <person name="Calhoun S."/>
            <person name="Haridas S."/>
            <person name="Kuo A."/>
            <person name="Mondo S."/>
            <person name="Pangilinan J."/>
            <person name="Riley R."/>
            <person name="Labutti K."/>
            <person name="Andreopoulos B."/>
            <person name="Lipzen A."/>
            <person name="Chen C."/>
            <person name="Yanf M."/>
            <person name="Daum C."/>
            <person name="Ng V."/>
            <person name="Clum A."/>
            <person name="Ohm R."/>
            <person name="Martin F."/>
            <person name="Silar P."/>
            <person name="Natvig D."/>
            <person name="Lalanne C."/>
            <person name="Gautier V."/>
            <person name="Ament-Velasquez S.L."/>
            <person name="Kruys A."/>
            <person name="Hutchinson M.I."/>
            <person name="Powell A.J."/>
            <person name="Barry K."/>
            <person name="Miller A.N."/>
            <person name="Grigoriev I.V."/>
            <person name="Debuchy R."/>
            <person name="Gladieux P."/>
            <person name="Thoren M.H."/>
            <person name="Johannesson H."/>
        </authorList>
    </citation>
    <scope>NUCLEOTIDE SEQUENCE</scope>
    <source>
        <strain evidence="1">CBS 532.94</strain>
    </source>
</reference>
<name>A0AAN7C148_9PEZI</name>
<dbReference type="Proteomes" id="UP001303760">
    <property type="component" value="Unassembled WGS sequence"/>
</dbReference>
<accession>A0AAN7C148</accession>
<evidence type="ECO:0000313" key="1">
    <source>
        <dbReference type="EMBL" id="KAK4233409.1"/>
    </source>
</evidence>
<comment type="caution">
    <text evidence="1">The sequence shown here is derived from an EMBL/GenBank/DDBJ whole genome shotgun (WGS) entry which is preliminary data.</text>
</comment>
<dbReference type="CDD" id="cd12148">
    <property type="entry name" value="fungal_TF_MHR"/>
    <property type="match status" value="1"/>
</dbReference>
<sequence>MAAFCSPFQPEVTEILRRIRAGVDDILRYVRDGDLLLQLHLLPETRLRYTFPEFASWPTVFRDPDDPYLGTQLLDFTTPKSAAARDGGSAPGSTATLHPDSYYVHQFPYHAHPHGRPALVFGQGGQVDSTFVKRTDFCAPLLVNCILANAAHGLMSDRHRVEFWTPRSLPYAFLAEAKRLWDIEIAGEPKRTTIQAAMCLTMRYGTDGADKISVPFLVKAVELADKMEFFARRETEDSKMSIARAFTALVVFSYHGHVTS</sequence>
<reference evidence="1" key="1">
    <citation type="journal article" date="2023" name="Mol. Phylogenet. Evol.">
        <title>Genome-scale phylogeny and comparative genomics of the fungal order Sordariales.</title>
        <authorList>
            <person name="Hensen N."/>
            <person name="Bonometti L."/>
            <person name="Westerberg I."/>
            <person name="Brannstrom I.O."/>
            <person name="Guillou S."/>
            <person name="Cros-Aarteil S."/>
            <person name="Calhoun S."/>
            <person name="Haridas S."/>
            <person name="Kuo A."/>
            <person name="Mondo S."/>
            <person name="Pangilinan J."/>
            <person name="Riley R."/>
            <person name="LaButti K."/>
            <person name="Andreopoulos B."/>
            <person name="Lipzen A."/>
            <person name="Chen C."/>
            <person name="Yan M."/>
            <person name="Daum C."/>
            <person name="Ng V."/>
            <person name="Clum A."/>
            <person name="Steindorff A."/>
            <person name="Ohm R.A."/>
            <person name="Martin F."/>
            <person name="Silar P."/>
            <person name="Natvig D.O."/>
            <person name="Lalanne C."/>
            <person name="Gautier V."/>
            <person name="Ament-Velasquez S.L."/>
            <person name="Kruys A."/>
            <person name="Hutchinson M.I."/>
            <person name="Powell A.J."/>
            <person name="Barry K."/>
            <person name="Miller A.N."/>
            <person name="Grigoriev I.V."/>
            <person name="Debuchy R."/>
            <person name="Gladieux P."/>
            <person name="Hiltunen Thoren M."/>
            <person name="Johannesson H."/>
        </authorList>
    </citation>
    <scope>NUCLEOTIDE SEQUENCE</scope>
    <source>
        <strain evidence="1">CBS 532.94</strain>
    </source>
</reference>